<dbReference type="GO" id="GO:0005737">
    <property type="term" value="C:cytoplasm"/>
    <property type="evidence" value="ECO:0007669"/>
    <property type="project" value="UniProtKB-SubCell"/>
</dbReference>
<evidence type="ECO:0000256" key="3">
    <source>
        <dbReference type="ARBA" id="ARBA00022801"/>
    </source>
</evidence>
<keyword evidence="2 4" id="KW-0820">tRNA-binding</keyword>
<dbReference type="CDD" id="cd00563">
    <property type="entry name" value="Dtyr_deacylase"/>
    <property type="match status" value="1"/>
</dbReference>
<dbReference type="AlphaFoldDB" id="A0AAW6D565"/>
<feature type="short sequence motif" description="Gly-cisPro motif, important for rejection of L-amino acids" evidence="4">
    <location>
        <begin position="139"/>
        <end position="140"/>
    </location>
</feature>
<comment type="subcellular location">
    <subcellularLocation>
        <location evidence="4">Cytoplasm</location>
    </subcellularLocation>
</comment>
<dbReference type="EC" id="3.1.1.96" evidence="4"/>
<dbReference type="GO" id="GO:0000049">
    <property type="term" value="F:tRNA binding"/>
    <property type="evidence" value="ECO:0007669"/>
    <property type="project" value="UniProtKB-UniRule"/>
</dbReference>
<dbReference type="NCBIfam" id="TIGR00256">
    <property type="entry name" value="D-aminoacyl-tRNA deacylase"/>
    <property type="match status" value="1"/>
</dbReference>
<reference evidence="5" key="1">
    <citation type="submission" date="2023-01" db="EMBL/GenBank/DDBJ databases">
        <title>Human gut microbiome strain richness.</title>
        <authorList>
            <person name="Chen-Liaw A."/>
        </authorList>
    </citation>
    <scope>NUCLEOTIDE SEQUENCE</scope>
    <source>
        <strain evidence="5">1001283st1_G1_1001283B150217_161031</strain>
    </source>
</reference>
<dbReference type="EMBL" id="JAQLXW010000010">
    <property type="protein sequence ID" value="MDB8004008.1"/>
    <property type="molecule type" value="Genomic_DNA"/>
</dbReference>
<comment type="function">
    <text evidence="4">An aminoacyl-tRNA editing enzyme that deacylates mischarged D-aminoacyl-tRNAs. Also deacylates mischarged glycyl-tRNA(Ala), protecting cells against glycine mischarging by AlaRS. Acts via tRNA-based rather than protein-based catalysis; rejects L-amino acids rather than detecting D-amino acids in the active site. By recycling D-aminoacyl-tRNA to D-amino acids and free tRNA molecules, this enzyme counteracts the toxicity associated with the formation of D-aminoacyl-tRNA entities in vivo and helps enforce protein L-homochirality.</text>
</comment>
<dbReference type="Gene3D" id="3.50.80.10">
    <property type="entry name" value="D-tyrosyl-tRNA(Tyr) deacylase"/>
    <property type="match status" value="1"/>
</dbReference>
<dbReference type="Pfam" id="PF02580">
    <property type="entry name" value="Tyr_Deacylase"/>
    <property type="match status" value="1"/>
</dbReference>
<proteinExistence type="inferred from homology"/>
<dbReference type="GO" id="GO:0106026">
    <property type="term" value="F:Gly-tRNA(Ala) deacylase activity"/>
    <property type="evidence" value="ECO:0007669"/>
    <property type="project" value="UniProtKB-UniRule"/>
</dbReference>
<keyword evidence="4" id="KW-0963">Cytoplasm</keyword>
<evidence type="ECO:0000313" key="5">
    <source>
        <dbReference type="EMBL" id="MDB8004008.1"/>
    </source>
</evidence>
<dbReference type="InterPro" id="IPR003732">
    <property type="entry name" value="Daa-tRNA_deacyls_DTD"/>
</dbReference>
<organism evidence="5 6">
    <name type="scientific">[Eubacterium] siraeum</name>
    <dbReference type="NCBI Taxonomy" id="39492"/>
    <lineage>
        <taxon>Bacteria</taxon>
        <taxon>Bacillati</taxon>
        <taxon>Bacillota</taxon>
        <taxon>Clostridia</taxon>
        <taxon>Eubacteriales</taxon>
        <taxon>Oscillospiraceae</taxon>
        <taxon>Oscillospiraceae incertae sedis</taxon>
    </lineage>
</organism>
<comment type="catalytic activity">
    <reaction evidence="4">
        <text>a D-aminoacyl-tRNA + H2O = a tRNA + a D-alpha-amino acid + H(+)</text>
        <dbReference type="Rhea" id="RHEA:13953"/>
        <dbReference type="Rhea" id="RHEA-COMP:10123"/>
        <dbReference type="Rhea" id="RHEA-COMP:10124"/>
        <dbReference type="ChEBI" id="CHEBI:15377"/>
        <dbReference type="ChEBI" id="CHEBI:15378"/>
        <dbReference type="ChEBI" id="CHEBI:59871"/>
        <dbReference type="ChEBI" id="CHEBI:78442"/>
        <dbReference type="ChEBI" id="CHEBI:79333"/>
        <dbReference type="EC" id="3.1.1.96"/>
    </reaction>
</comment>
<comment type="similarity">
    <text evidence="1 4">Belongs to the DTD family.</text>
</comment>
<gene>
    <name evidence="4 5" type="primary">dtd</name>
    <name evidence="5" type="ORF">PNE09_07990</name>
</gene>
<dbReference type="EC" id="3.1.1.-" evidence="4"/>
<dbReference type="Proteomes" id="UP001210809">
    <property type="component" value="Unassembled WGS sequence"/>
</dbReference>
<comment type="domain">
    <text evidence="4">A Gly-cisPro motif from one monomer fits into the active site of the other monomer to allow specific chiral rejection of L-amino acids.</text>
</comment>
<dbReference type="FunFam" id="3.50.80.10:FF:000001">
    <property type="entry name" value="D-aminoacyl-tRNA deacylase"/>
    <property type="match status" value="1"/>
</dbReference>
<dbReference type="PANTHER" id="PTHR10472">
    <property type="entry name" value="D-TYROSYL-TRNA TYR DEACYLASE"/>
    <property type="match status" value="1"/>
</dbReference>
<dbReference type="PANTHER" id="PTHR10472:SF5">
    <property type="entry name" value="D-AMINOACYL-TRNA DEACYLASE 1"/>
    <property type="match status" value="1"/>
</dbReference>
<accession>A0AAW6D565</accession>
<evidence type="ECO:0000256" key="2">
    <source>
        <dbReference type="ARBA" id="ARBA00022555"/>
    </source>
</evidence>
<evidence type="ECO:0000256" key="1">
    <source>
        <dbReference type="ARBA" id="ARBA00009673"/>
    </source>
</evidence>
<name>A0AAW6D565_9FIRM</name>
<dbReference type="GO" id="GO:0051500">
    <property type="term" value="F:D-tyrosyl-tRNA(Tyr) deacylase activity"/>
    <property type="evidence" value="ECO:0007669"/>
    <property type="project" value="TreeGrafter"/>
</dbReference>
<evidence type="ECO:0000256" key="4">
    <source>
        <dbReference type="HAMAP-Rule" id="MF_00518"/>
    </source>
</evidence>
<comment type="catalytic activity">
    <reaction evidence="4">
        <text>glycyl-tRNA(Ala) + H2O = tRNA(Ala) + glycine + H(+)</text>
        <dbReference type="Rhea" id="RHEA:53744"/>
        <dbReference type="Rhea" id="RHEA-COMP:9657"/>
        <dbReference type="Rhea" id="RHEA-COMP:13640"/>
        <dbReference type="ChEBI" id="CHEBI:15377"/>
        <dbReference type="ChEBI" id="CHEBI:15378"/>
        <dbReference type="ChEBI" id="CHEBI:57305"/>
        <dbReference type="ChEBI" id="CHEBI:78442"/>
        <dbReference type="ChEBI" id="CHEBI:78522"/>
    </reaction>
</comment>
<comment type="subunit">
    <text evidence="4">Homodimer.</text>
</comment>
<keyword evidence="3 4" id="KW-0378">Hydrolase</keyword>
<dbReference type="HAMAP" id="MF_00518">
    <property type="entry name" value="Deacylase_Dtd"/>
    <property type="match status" value="1"/>
</dbReference>
<dbReference type="GO" id="GO:0019478">
    <property type="term" value="P:D-amino acid catabolic process"/>
    <property type="evidence" value="ECO:0007669"/>
    <property type="project" value="UniProtKB-UniRule"/>
</dbReference>
<dbReference type="GO" id="GO:0043908">
    <property type="term" value="F:Ser(Gly)-tRNA(Ala) hydrolase activity"/>
    <property type="evidence" value="ECO:0007669"/>
    <property type="project" value="UniProtKB-UniRule"/>
</dbReference>
<keyword evidence="4" id="KW-0694">RNA-binding</keyword>
<comment type="caution">
    <text evidence="5">The sequence shown here is derived from an EMBL/GenBank/DDBJ whole genome shotgun (WGS) entry which is preliminary data.</text>
</comment>
<sequence>MKFVIQRVNHASVTVDGEVIGKIGKGFMVLIGISQTDTKEIADKLIRKMTGLRIFDDENGKTNLAPADVGGSLLLISQFTLYADCRKGYRPSFTSAGSPDMANELYEYIVEQCRKCESIADVQTGRFGADMKVELLNDGPFTVILDSNELM</sequence>
<protein>
    <recommendedName>
        <fullName evidence="4">D-aminoacyl-tRNA deacylase</fullName>
        <shortName evidence="4">DTD</shortName>
        <ecNumber evidence="4">3.1.1.96</ecNumber>
    </recommendedName>
    <alternativeName>
        <fullName evidence="4">Gly-tRNA(Ala) deacylase</fullName>
        <ecNumber evidence="4">3.1.1.-</ecNumber>
    </alternativeName>
</protein>
<dbReference type="SUPFAM" id="SSF69500">
    <property type="entry name" value="DTD-like"/>
    <property type="match status" value="1"/>
</dbReference>
<dbReference type="InterPro" id="IPR023509">
    <property type="entry name" value="DTD-like_sf"/>
</dbReference>
<evidence type="ECO:0000313" key="6">
    <source>
        <dbReference type="Proteomes" id="UP001210809"/>
    </source>
</evidence>